<evidence type="ECO:0000313" key="2">
    <source>
        <dbReference type="Proteomes" id="UP001168972"/>
    </source>
</evidence>
<dbReference type="InterPro" id="IPR011604">
    <property type="entry name" value="PDDEXK-like_dom_sf"/>
</dbReference>
<dbReference type="Gene3D" id="3.90.320.10">
    <property type="match status" value="1"/>
</dbReference>
<reference evidence="1" key="1">
    <citation type="journal article" date="2023" name="bioRxiv">
        <title>Scaffold-level genome assemblies of two parasitoid biocontrol wasps reveal the parthenogenesis mechanism and an associated novel virus.</title>
        <authorList>
            <person name="Inwood S."/>
            <person name="Skelly J."/>
            <person name="Guhlin J."/>
            <person name="Harrop T."/>
            <person name="Goldson S."/>
            <person name="Dearden P."/>
        </authorList>
    </citation>
    <scope>NUCLEOTIDE SEQUENCE</scope>
    <source>
        <strain evidence="1">Lincoln</strain>
        <tissue evidence="1">Whole body</tissue>
    </source>
</reference>
<dbReference type="Proteomes" id="UP001168972">
    <property type="component" value="Unassembled WGS sequence"/>
</dbReference>
<proteinExistence type="predicted"/>
<dbReference type="EMBL" id="JAQQBR010000004">
    <property type="protein sequence ID" value="KAK0178540.1"/>
    <property type="molecule type" value="Genomic_DNA"/>
</dbReference>
<organism evidence="1 2">
    <name type="scientific">Microctonus hyperodae</name>
    <name type="common">Parasitoid wasp</name>
    <dbReference type="NCBI Taxonomy" id="165561"/>
    <lineage>
        <taxon>Eukaryota</taxon>
        <taxon>Metazoa</taxon>
        <taxon>Ecdysozoa</taxon>
        <taxon>Arthropoda</taxon>
        <taxon>Hexapoda</taxon>
        <taxon>Insecta</taxon>
        <taxon>Pterygota</taxon>
        <taxon>Neoptera</taxon>
        <taxon>Endopterygota</taxon>
        <taxon>Hymenoptera</taxon>
        <taxon>Apocrita</taxon>
        <taxon>Ichneumonoidea</taxon>
        <taxon>Braconidae</taxon>
        <taxon>Euphorinae</taxon>
        <taxon>Microctonus</taxon>
    </lineage>
</organism>
<evidence type="ECO:0000313" key="1">
    <source>
        <dbReference type="EMBL" id="KAK0178540.1"/>
    </source>
</evidence>
<comment type="caution">
    <text evidence="1">The sequence shown here is derived from an EMBL/GenBank/DDBJ whole genome shotgun (WGS) entry which is preliminary data.</text>
</comment>
<accession>A0AA39KYL8</accession>
<name>A0AA39KYL8_MICHY</name>
<reference evidence="1" key="2">
    <citation type="submission" date="2023-03" db="EMBL/GenBank/DDBJ databases">
        <authorList>
            <person name="Inwood S.N."/>
            <person name="Skelly J.G."/>
            <person name="Guhlin J."/>
            <person name="Harrop T.W.R."/>
            <person name="Goldson S.G."/>
            <person name="Dearden P.K."/>
        </authorList>
    </citation>
    <scope>NUCLEOTIDE SEQUENCE</scope>
    <source>
        <strain evidence="1">Lincoln</strain>
        <tissue evidence="1">Whole body</tissue>
    </source>
</reference>
<gene>
    <name evidence="1" type="ORF">PV327_007421</name>
</gene>
<protein>
    <submittedName>
        <fullName evidence="1">Uncharacterized protein</fullName>
    </submittedName>
</protein>
<keyword evidence="2" id="KW-1185">Reference proteome</keyword>
<dbReference type="AlphaFoldDB" id="A0AA39KYL8"/>
<sequence length="235" mass="27532">MSRKRLIAWDPNTELAKSRFSEFYKHIFFNTRERLMKQPSPKNTSSVILPGSDSIQQKDFAPEIVQNVCNFSLSTNIFNNSTIELKDCCKKVYNEYVMCNILLTAIETYGCRSQWNLERKYRITENHGLKFESVARQLYFIQTDAFLYIRDCELLDCPSEPCLAYYPDGVINNYDELFRLLVMKCPCDIPNVDIRSLHAKCKRLLRFDEENIFLKNPHVFTSRNAPVGSFTILFL</sequence>